<comment type="similarity">
    <text evidence="9">Belongs to the 'phage' integrase family. XerC subfamily.</text>
</comment>
<dbReference type="InterPro" id="IPR011010">
    <property type="entry name" value="DNA_brk_join_enz"/>
</dbReference>
<dbReference type="Gene3D" id="1.10.150.130">
    <property type="match status" value="1"/>
</dbReference>
<gene>
    <name evidence="9" type="primary">xerC</name>
    <name evidence="12" type="ORF">ABFZ84_07735</name>
</gene>
<dbReference type="PROSITE" id="PS51898">
    <property type="entry name" value="TYR_RECOMBINASE"/>
    <property type="match status" value="1"/>
</dbReference>
<sequence>MAVAHSKKQDRSLCHWRSVFAQHLKAEKRASAYTLRNYISTLSRFDGFLTGHIGAVPTLDALARLETKDFRAFLAQRRNEGLSPPSLKLELSALKTFFRFLRKRADIDNDAIATMRGPRAKERLPRPISKKDAGAVIEAAGTLKTSTQKENWEMLRDAALMTLLYGVGLRISEALSLKWGDAPLGDSIRIKGKGAKTRVVPVVPVAREAVNAYTARCPYVGEVDGPLFYSKRGKPLSARQAQLTMAKLRASLGLPDSATPHAMRHSFATHLLSAGGDLRTIQELLGHSSLAATQRYTKIDSENLLRVFDKAHPRA</sequence>
<feature type="active site" evidence="9">
    <location>
        <position position="170"/>
    </location>
</feature>
<evidence type="ECO:0000256" key="7">
    <source>
        <dbReference type="ARBA" id="ARBA00023172"/>
    </source>
</evidence>
<keyword evidence="2 9" id="KW-0963">Cytoplasm</keyword>
<dbReference type="Pfam" id="PF00589">
    <property type="entry name" value="Phage_integrase"/>
    <property type="match status" value="1"/>
</dbReference>
<feature type="active site" evidence="9">
    <location>
        <position position="193"/>
    </location>
</feature>
<dbReference type="HAMAP" id="MF_01808">
    <property type="entry name" value="Recomb_XerC_XerD"/>
    <property type="match status" value="1"/>
</dbReference>
<keyword evidence="13" id="KW-1185">Reference proteome</keyword>
<feature type="active site" evidence="9">
    <location>
        <position position="261"/>
    </location>
</feature>
<feature type="domain" description="Tyr recombinase" evidence="10">
    <location>
        <begin position="123"/>
        <end position="309"/>
    </location>
</feature>
<evidence type="ECO:0000256" key="3">
    <source>
        <dbReference type="ARBA" id="ARBA00022618"/>
    </source>
</evidence>
<protein>
    <recommendedName>
        <fullName evidence="9">Tyrosine recombinase XerC</fullName>
    </recommendedName>
</protein>
<dbReference type="Gene3D" id="1.10.443.10">
    <property type="entry name" value="Intergrase catalytic core"/>
    <property type="match status" value="1"/>
</dbReference>
<dbReference type="PANTHER" id="PTHR30349:SF90">
    <property type="entry name" value="TYROSINE RECOMBINASE XERD"/>
    <property type="match status" value="1"/>
</dbReference>
<comment type="subunit">
    <text evidence="9">Forms a cyclic heterotetrameric complex composed of two molecules of XerC and two molecules of XerD.</text>
</comment>
<keyword evidence="8 9" id="KW-0131">Cell cycle</keyword>
<keyword evidence="6 9" id="KW-0238">DNA-binding</keyword>
<evidence type="ECO:0000313" key="12">
    <source>
        <dbReference type="EMBL" id="MEX6633438.1"/>
    </source>
</evidence>
<evidence type="ECO:0000256" key="2">
    <source>
        <dbReference type="ARBA" id="ARBA00022490"/>
    </source>
</evidence>
<dbReference type="Proteomes" id="UP001560685">
    <property type="component" value="Unassembled WGS sequence"/>
</dbReference>
<evidence type="ECO:0000256" key="4">
    <source>
        <dbReference type="ARBA" id="ARBA00022829"/>
    </source>
</evidence>
<dbReference type="EMBL" id="JBEHZE010000001">
    <property type="protein sequence ID" value="MEX6633438.1"/>
    <property type="molecule type" value="Genomic_DNA"/>
</dbReference>
<feature type="active site" evidence="9">
    <location>
        <position position="287"/>
    </location>
</feature>
<dbReference type="Pfam" id="PF02899">
    <property type="entry name" value="Phage_int_SAM_1"/>
    <property type="match status" value="1"/>
</dbReference>
<reference evidence="12 13" key="1">
    <citation type="submission" date="2024-05" db="EMBL/GenBank/DDBJ databases">
        <title>Three bacterial strains, DH-69, EH-24, and ECK-19 isolated from coastal sediments.</title>
        <authorList>
            <person name="Ye Y.-Q."/>
            <person name="Du Z.-J."/>
        </authorList>
    </citation>
    <scope>NUCLEOTIDE SEQUENCE [LARGE SCALE GENOMIC DNA]</scope>
    <source>
        <strain evidence="12 13">ECK-19</strain>
    </source>
</reference>
<feature type="active site" evidence="9">
    <location>
        <position position="264"/>
    </location>
</feature>
<dbReference type="InterPro" id="IPR004107">
    <property type="entry name" value="Integrase_SAM-like_N"/>
</dbReference>
<dbReference type="InterPro" id="IPR013762">
    <property type="entry name" value="Integrase-like_cat_sf"/>
</dbReference>
<dbReference type="InterPro" id="IPR010998">
    <property type="entry name" value="Integrase_recombinase_N"/>
</dbReference>
<evidence type="ECO:0000256" key="9">
    <source>
        <dbReference type="HAMAP-Rule" id="MF_01808"/>
    </source>
</evidence>
<evidence type="ECO:0000256" key="5">
    <source>
        <dbReference type="ARBA" id="ARBA00022908"/>
    </source>
</evidence>
<keyword evidence="3 9" id="KW-0132">Cell division</keyword>
<evidence type="ECO:0000259" key="10">
    <source>
        <dbReference type="PROSITE" id="PS51898"/>
    </source>
</evidence>
<evidence type="ECO:0000313" key="13">
    <source>
        <dbReference type="Proteomes" id="UP001560685"/>
    </source>
</evidence>
<name>A0ABV3Z4H1_9PROT</name>
<keyword evidence="5 9" id="KW-0229">DNA integration</keyword>
<feature type="active site" description="O-(3'-phospho-DNA)-tyrosine intermediate" evidence="9">
    <location>
        <position position="296"/>
    </location>
</feature>
<evidence type="ECO:0000256" key="8">
    <source>
        <dbReference type="ARBA" id="ARBA00023306"/>
    </source>
</evidence>
<proteinExistence type="inferred from homology"/>
<comment type="subcellular location">
    <subcellularLocation>
        <location evidence="1 9">Cytoplasm</location>
    </subcellularLocation>
</comment>
<dbReference type="InterPro" id="IPR023009">
    <property type="entry name" value="Tyrosine_recombinase_XerC/XerD"/>
</dbReference>
<organism evidence="12 13">
    <name type="scientific">Hyphococcus lacteus</name>
    <dbReference type="NCBI Taxonomy" id="3143536"/>
    <lineage>
        <taxon>Bacteria</taxon>
        <taxon>Pseudomonadati</taxon>
        <taxon>Pseudomonadota</taxon>
        <taxon>Alphaproteobacteria</taxon>
        <taxon>Parvularculales</taxon>
        <taxon>Parvularculaceae</taxon>
        <taxon>Hyphococcus</taxon>
    </lineage>
</organism>
<comment type="function">
    <text evidence="9">Site-specific tyrosine recombinase, which acts by catalyzing the cutting and rejoining of the recombining DNA molecules. The XerC-XerD complex is essential to convert dimers of the bacterial chromosome into monomers to permit their segregation at cell division. It also contributes to the segregational stability of plasmids.</text>
</comment>
<evidence type="ECO:0000256" key="1">
    <source>
        <dbReference type="ARBA" id="ARBA00004496"/>
    </source>
</evidence>
<keyword evidence="7 9" id="KW-0233">DNA recombination</keyword>
<dbReference type="InterPro" id="IPR044068">
    <property type="entry name" value="CB"/>
</dbReference>
<feature type="domain" description="Core-binding (CB)" evidence="11">
    <location>
        <begin position="11"/>
        <end position="102"/>
    </location>
</feature>
<dbReference type="SUPFAM" id="SSF56349">
    <property type="entry name" value="DNA breaking-rejoining enzymes"/>
    <property type="match status" value="1"/>
</dbReference>
<dbReference type="RefSeq" id="WP_369313399.1">
    <property type="nucleotide sequence ID" value="NZ_JBEHZE010000001.1"/>
</dbReference>
<dbReference type="PANTHER" id="PTHR30349">
    <property type="entry name" value="PHAGE INTEGRASE-RELATED"/>
    <property type="match status" value="1"/>
</dbReference>
<comment type="caution">
    <text evidence="12">The sequence shown here is derived from an EMBL/GenBank/DDBJ whole genome shotgun (WGS) entry which is preliminary data.</text>
</comment>
<evidence type="ECO:0000259" key="11">
    <source>
        <dbReference type="PROSITE" id="PS51900"/>
    </source>
</evidence>
<accession>A0ABV3Z4H1</accession>
<dbReference type="InterPro" id="IPR050090">
    <property type="entry name" value="Tyrosine_recombinase_XerCD"/>
</dbReference>
<evidence type="ECO:0000256" key="6">
    <source>
        <dbReference type="ARBA" id="ARBA00023125"/>
    </source>
</evidence>
<dbReference type="PROSITE" id="PS51900">
    <property type="entry name" value="CB"/>
    <property type="match status" value="1"/>
</dbReference>
<dbReference type="InterPro" id="IPR002104">
    <property type="entry name" value="Integrase_catalytic"/>
</dbReference>
<keyword evidence="4 9" id="KW-0159">Chromosome partition</keyword>